<accession>A0A5N6L3M3</accession>
<proteinExistence type="predicted"/>
<dbReference type="EMBL" id="VIBQ01000083">
    <property type="protein sequence ID" value="KAB8664837.1"/>
    <property type="molecule type" value="Genomic_DNA"/>
</dbReference>
<dbReference type="Proteomes" id="UP000327013">
    <property type="component" value="Unassembled WGS sequence"/>
</dbReference>
<reference evidence="1 2" key="1">
    <citation type="submission" date="2019-06" db="EMBL/GenBank/DDBJ databases">
        <title>A chromosomal-level reference genome of Carpinus fangiana (Coryloideae, Betulaceae).</title>
        <authorList>
            <person name="Yang X."/>
            <person name="Wang Z."/>
            <person name="Zhang L."/>
            <person name="Hao G."/>
            <person name="Liu J."/>
            <person name="Yang Y."/>
        </authorList>
    </citation>
    <scope>NUCLEOTIDE SEQUENCE [LARGE SCALE GENOMIC DNA]</scope>
    <source>
        <strain evidence="1">Cfa_2016G</strain>
        <tissue evidence="1">Leaf</tissue>
    </source>
</reference>
<organism evidence="1 2">
    <name type="scientific">Carpinus fangiana</name>
    <dbReference type="NCBI Taxonomy" id="176857"/>
    <lineage>
        <taxon>Eukaryota</taxon>
        <taxon>Viridiplantae</taxon>
        <taxon>Streptophyta</taxon>
        <taxon>Embryophyta</taxon>
        <taxon>Tracheophyta</taxon>
        <taxon>Spermatophyta</taxon>
        <taxon>Magnoliopsida</taxon>
        <taxon>eudicotyledons</taxon>
        <taxon>Gunneridae</taxon>
        <taxon>Pentapetalae</taxon>
        <taxon>rosids</taxon>
        <taxon>fabids</taxon>
        <taxon>Fagales</taxon>
        <taxon>Betulaceae</taxon>
        <taxon>Carpinus</taxon>
    </lineage>
</organism>
<evidence type="ECO:0000313" key="2">
    <source>
        <dbReference type="Proteomes" id="UP000327013"/>
    </source>
</evidence>
<name>A0A5N6L3M3_9ROSI</name>
<protein>
    <submittedName>
        <fullName evidence="1">Uncharacterized protein</fullName>
    </submittedName>
</protein>
<evidence type="ECO:0000313" key="1">
    <source>
        <dbReference type="EMBL" id="KAB8664837.1"/>
    </source>
</evidence>
<dbReference type="AlphaFoldDB" id="A0A5N6L3M3"/>
<keyword evidence="2" id="KW-1185">Reference proteome</keyword>
<sequence>MFHDDCDQGGNALAGATTRLTQTVRGMCRKAASARSDGCVHGKDGMNLQNQVTFRLNLQIVLGKEQNIRRQRSSTRVIINAHWLAWAGGGEWFGGHGVLSRQSCPDKATSTEDIKKASEQIAVQPLSRWRNQVESHGDCPARLGSTTVQERQLCKGF</sequence>
<comment type="caution">
    <text evidence="1">The sequence shown here is derived from an EMBL/GenBank/DDBJ whole genome shotgun (WGS) entry which is preliminary data.</text>
</comment>
<gene>
    <name evidence="1" type="ORF">FH972_026261</name>
</gene>